<dbReference type="PANTHER" id="PTHR11117:SF2">
    <property type="entry name" value="SUCCINATE--COA LIGASE [ADP_GDP-FORMING] SUBUNIT ALPHA, MITOCHONDRIAL"/>
    <property type="match status" value="1"/>
</dbReference>
<keyword evidence="2 5" id="KW-0816">Tricarboxylic acid cycle</keyword>
<feature type="binding site" evidence="5">
    <location>
        <begin position="16"/>
        <end position="19"/>
    </location>
    <ligand>
        <name>CoA</name>
        <dbReference type="ChEBI" id="CHEBI:57287"/>
    </ligand>
</feature>
<accession>A0A1V6N091</accession>
<name>A0A1V6N091_METAZ</name>
<comment type="caution">
    <text evidence="10">The sequence shown here is derived from an EMBL/GenBank/DDBJ whole genome shotgun (WGS) entry which is preliminary data.</text>
</comment>
<dbReference type="AlphaFoldDB" id="A0A1V6N091"/>
<dbReference type="Gene3D" id="3.40.50.720">
    <property type="entry name" value="NAD(P)-binding Rossmann-like Domain"/>
    <property type="match status" value="1"/>
</dbReference>
<sequence length="285" mass="30265">MILLNEDTRCLVQGITGKQGSFHTEQMLQYNTNIVAGVTPGKGGQQFQNVPIFDSIEAAKEETDVNASIIFVPAPFAKDAAFESIKHLDLVVIITEHIPVHDSMQIMAYGKNKDVTVIGPNTPGIISPKVGKMGIMPTHIFSEGNVGVISRSGTLTYEVASQLTREGIGQSTCIGIGGDPVIGTNYSTILQKFEDDPETEKIVMIGEIGGNAEEKAAEYINENISKPVVSYIAGITAPPGKRMGHAGAIIEGNSGTAESKMKALKKAGVSVAKKPSDIVELIKTI</sequence>
<dbReference type="UniPathway" id="UPA00223">
    <property type="reaction ID" value="UER00999"/>
</dbReference>
<evidence type="ECO:0000256" key="1">
    <source>
        <dbReference type="ARBA" id="ARBA00001619"/>
    </source>
</evidence>
<evidence type="ECO:0000259" key="9">
    <source>
        <dbReference type="SMART" id="SM00881"/>
    </source>
</evidence>
<dbReference type="EC" id="6.2.1.5" evidence="5"/>
<dbReference type="GO" id="GO:0004776">
    <property type="term" value="F:succinate-CoA ligase (GDP-forming) activity"/>
    <property type="evidence" value="ECO:0007669"/>
    <property type="project" value="TreeGrafter"/>
</dbReference>
<dbReference type="PROSITE" id="PS01216">
    <property type="entry name" value="SUCCINYL_COA_LIG_1"/>
    <property type="match status" value="1"/>
</dbReference>
<dbReference type="InterPro" id="IPR017440">
    <property type="entry name" value="Cit_synth/succinyl-CoA_lig_AS"/>
</dbReference>
<evidence type="ECO:0000256" key="5">
    <source>
        <dbReference type="HAMAP-Rule" id="MF_01988"/>
    </source>
</evidence>
<feature type="binding site" evidence="5">
    <location>
        <position position="42"/>
    </location>
    <ligand>
        <name>CoA</name>
        <dbReference type="ChEBI" id="CHEBI:57287"/>
    </ligand>
</feature>
<keyword evidence="11" id="KW-1185">Reference proteome</keyword>
<dbReference type="PRINTS" id="PR01798">
    <property type="entry name" value="SCOASYNTHASE"/>
</dbReference>
<dbReference type="OrthoDB" id="55711at2157"/>
<feature type="binding site" evidence="5">
    <location>
        <begin position="94"/>
        <end position="96"/>
    </location>
    <ligand>
        <name>CoA</name>
        <dbReference type="ChEBI" id="CHEBI:57287"/>
    </ligand>
</feature>
<evidence type="ECO:0000256" key="3">
    <source>
        <dbReference type="ARBA" id="ARBA00022598"/>
    </source>
</evidence>
<dbReference type="NCBIfam" id="TIGR01019">
    <property type="entry name" value="sucCoAalpha"/>
    <property type="match status" value="1"/>
</dbReference>
<dbReference type="SMART" id="SM00881">
    <property type="entry name" value="CoA_binding"/>
    <property type="match status" value="1"/>
</dbReference>
<dbReference type="GO" id="GO:0009361">
    <property type="term" value="C:succinate-CoA ligase complex (ADP-forming)"/>
    <property type="evidence" value="ECO:0007669"/>
    <property type="project" value="TreeGrafter"/>
</dbReference>
<dbReference type="HAMAP" id="MF_01988">
    <property type="entry name" value="Succ_CoA_alpha"/>
    <property type="match status" value="1"/>
</dbReference>
<dbReference type="FunFam" id="3.40.50.720:FF:000277">
    <property type="entry name" value="Succinate--CoA ligase [ADP-forming] subunit alpha"/>
    <property type="match status" value="1"/>
</dbReference>
<comment type="similarity">
    <text evidence="5 7">Belongs to the succinate/malate CoA ligase alpha subunit family.</text>
</comment>
<organism evidence="10 11">
    <name type="scientific">Methanobrevibacter arboriphilus JCM 13429 = DSM 1125</name>
    <dbReference type="NCBI Taxonomy" id="1300164"/>
    <lineage>
        <taxon>Archaea</taxon>
        <taxon>Methanobacteriati</taxon>
        <taxon>Methanobacteriota</taxon>
        <taxon>Methanomada group</taxon>
        <taxon>Methanobacteria</taxon>
        <taxon>Methanobacteriales</taxon>
        <taxon>Methanobacteriaceae</taxon>
        <taxon>Methanobrevibacter</taxon>
    </lineage>
</organism>
<evidence type="ECO:0000313" key="11">
    <source>
        <dbReference type="Proteomes" id="UP000191661"/>
    </source>
</evidence>
<evidence type="ECO:0000256" key="6">
    <source>
        <dbReference type="PIRSR" id="PIRSR001553-1"/>
    </source>
</evidence>
<dbReference type="InterPro" id="IPR005810">
    <property type="entry name" value="CoA_lig_alpha"/>
</dbReference>
<proteinExistence type="inferred from homology"/>
<dbReference type="GO" id="GO:0004775">
    <property type="term" value="F:succinate-CoA ligase (ADP-forming) activity"/>
    <property type="evidence" value="ECO:0007669"/>
    <property type="project" value="UniProtKB-UniRule"/>
</dbReference>
<evidence type="ECO:0000256" key="2">
    <source>
        <dbReference type="ARBA" id="ARBA00022532"/>
    </source>
</evidence>
<dbReference type="Pfam" id="PF02629">
    <property type="entry name" value="CoA_binding"/>
    <property type="match status" value="1"/>
</dbReference>
<dbReference type="PROSITE" id="PS00399">
    <property type="entry name" value="SUCCINYL_COA_LIG_2"/>
    <property type="match status" value="1"/>
</dbReference>
<dbReference type="NCBIfam" id="NF004230">
    <property type="entry name" value="PRK05678.1"/>
    <property type="match status" value="1"/>
</dbReference>
<dbReference type="InterPro" id="IPR033847">
    <property type="entry name" value="Citrt_syn/SCS-alpha_CS"/>
</dbReference>
<dbReference type="RefSeq" id="WP_080461084.1">
    <property type="nucleotide sequence ID" value="NZ_BBET01000116.1"/>
</dbReference>
<dbReference type="GO" id="GO:0000166">
    <property type="term" value="F:nucleotide binding"/>
    <property type="evidence" value="ECO:0007669"/>
    <property type="project" value="UniProtKB-KW"/>
</dbReference>
<reference evidence="10 11" key="1">
    <citation type="submission" date="2014-12" db="EMBL/GenBank/DDBJ databases">
        <title>Genome sequence of Methanobrevibacter arboriphilicus DH1, DSM1125.</title>
        <authorList>
            <person name="Poehlein A."/>
            <person name="Thauer R.K."/>
            <person name="Seedorf H."/>
            <person name="Daniel R."/>
        </authorList>
    </citation>
    <scope>NUCLEOTIDE SEQUENCE [LARGE SCALE GENOMIC DNA]</scope>
    <source>
        <strain evidence="10 11">DH1</strain>
    </source>
</reference>
<dbReference type="PANTHER" id="PTHR11117">
    <property type="entry name" value="SUCCINYL-COA LIGASE SUBUNIT ALPHA"/>
    <property type="match status" value="1"/>
</dbReference>
<dbReference type="GO" id="GO:0043758">
    <property type="term" value="F:acetate-CoA ligase (ADP-forming) activity"/>
    <property type="evidence" value="ECO:0007669"/>
    <property type="project" value="UniProtKB-EC"/>
</dbReference>
<dbReference type="InterPro" id="IPR016102">
    <property type="entry name" value="Succinyl-CoA_synth-like"/>
</dbReference>
<feature type="binding site" evidence="5">
    <location>
        <position position="157"/>
    </location>
    <ligand>
        <name>substrate</name>
        <note>ligand shared with subunit beta</note>
    </ligand>
</feature>
<dbReference type="GO" id="GO:0006099">
    <property type="term" value="P:tricarboxylic acid cycle"/>
    <property type="evidence" value="ECO:0007669"/>
    <property type="project" value="UniProtKB-UniRule"/>
</dbReference>
<comment type="catalytic activity">
    <reaction evidence="5 8">
        <text>succinate + ATP + CoA = succinyl-CoA + ADP + phosphate</text>
        <dbReference type="Rhea" id="RHEA:17661"/>
        <dbReference type="ChEBI" id="CHEBI:30031"/>
        <dbReference type="ChEBI" id="CHEBI:30616"/>
        <dbReference type="ChEBI" id="CHEBI:43474"/>
        <dbReference type="ChEBI" id="CHEBI:57287"/>
        <dbReference type="ChEBI" id="CHEBI:57292"/>
        <dbReference type="ChEBI" id="CHEBI:456216"/>
        <dbReference type="EC" id="6.2.1.5"/>
    </reaction>
</comment>
<feature type="active site" description="Tele-phosphohistidine intermediate" evidence="5 6">
    <location>
        <position position="245"/>
    </location>
</feature>
<dbReference type="InterPro" id="IPR003781">
    <property type="entry name" value="CoA-bd"/>
</dbReference>
<dbReference type="PIRSF" id="PIRSF001553">
    <property type="entry name" value="SucCS_alpha"/>
    <property type="match status" value="1"/>
</dbReference>
<gene>
    <name evidence="5 10" type="primary">sucD</name>
    <name evidence="10" type="ORF">MBBAR_29c00590</name>
</gene>
<comment type="function">
    <text evidence="5 8">Succinyl-CoA synthetase functions in the citric acid cycle (TCA), coupling the hydrolysis of succinyl-CoA to the synthesis of either ATP or GTP and thus represents the only step of substrate-level phosphorylation in the TCA. The alpha subunit of the enzyme binds the substrates coenzyme A and phosphate, while succinate binding and nucleotide specificity is provided by the beta subunit.</text>
</comment>
<evidence type="ECO:0000256" key="7">
    <source>
        <dbReference type="RuleBase" id="RU000677"/>
    </source>
</evidence>
<evidence type="ECO:0000256" key="8">
    <source>
        <dbReference type="RuleBase" id="RU000699"/>
    </source>
</evidence>
<dbReference type="SUPFAM" id="SSF52210">
    <property type="entry name" value="Succinyl-CoA synthetase domains"/>
    <property type="match status" value="1"/>
</dbReference>
<comment type="pathway">
    <text evidence="5 8">Carbohydrate metabolism; tricarboxylic acid cycle; succinate from succinyl-CoA (ligase route): step 1/1.</text>
</comment>
<comment type="catalytic activity">
    <reaction evidence="5">
        <text>GTP + succinate + CoA = succinyl-CoA + GDP + phosphate</text>
        <dbReference type="Rhea" id="RHEA:22120"/>
        <dbReference type="ChEBI" id="CHEBI:30031"/>
        <dbReference type="ChEBI" id="CHEBI:37565"/>
        <dbReference type="ChEBI" id="CHEBI:43474"/>
        <dbReference type="ChEBI" id="CHEBI:57287"/>
        <dbReference type="ChEBI" id="CHEBI:57292"/>
        <dbReference type="ChEBI" id="CHEBI:58189"/>
    </reaction>
</comment>
<dbReference type="Pfam" id="PF00549">
    <property type="entry name" value="Ligase_CoA"/>
    <property type="match status" value="1"/>
</dbReference>
<comment type="catalytic activity">
    <reaction evidence="1">
        <text>acetate + ATP + CoA = acetyl-CoA + ADP + phosphate</text>
        <dbReference type="Rhea" id="RHEA:15081"/>
        <dbReference type="ChEBI" id="CHEBI:30089"/>
        <dbReference type="ChEBI" id="CHEBI:30616"/>
        <dbReference type="ChEBI" id="CHEBI:43474"/>
        <dbReference type="ChEBI" id="CHEBI:57287"/>
        <dbReference type="ChEBI" id="CHEBI:57288"/>
        <dbReference type="ChEBI" id="CHEBI:456216"/>
        <dbReference type="EC" id="6.2.1.13"/>
    </reaction>
</comment>
<comment type="subunit">
    <text evidence="5 8">Heterotetramer of two alpha and two beta subunits.</text>
</comment>
<feature type="domain" description="CoA-binding" evidence="9">
    <location>
        <begin position="3"/>
        <end position="98"/>
    </location>
</feature>
<evidence type="ECO:0000256" key="4">
    <source>
        <dbReference type="ARBA" id="ARBA00022741"/>
    </source>
</evidence>
<dbReference type="InterPro" id="IPR005811">
    <property type="entry name" value="SUCC_ACL_C"/>
</dbReference>
<dbReference type="SUPFAM" id="SSF51735">
    <property type="entry name" value="NAD(P)-binding Rossmann-fold domains"/>
    <property type="match status" value="1"/>
</dbReference>
<dbReference type="EMBL" id="JXMW01000029">
    <property type="protein sequence ID" value="OQD58108.1"/>
    <property type="molecule type" value="Genomic_DNA"/>
</dbReference>
<dbReference type="InterPro" id="IPR036291">
    <property type="entry name" value="NAD(P)-bd_dom_sf"/>
</dbReference>
<evidence type="ECO:0000313" key="10">
    <source>
        <dbReference type="EMBL" id="OQD58108.1"/>
    </source>
</evidence>
<dbReference type="Gene3D" id="3.40.50.261">
    <property type="entry name" value="Succinyl-CoA synthetase domains"/>
    <property type="match status" value="1"/>
</dbReference>
<keyword evidence="4 5" id="KW-0547">Nucleotide-binding</keyword>
<dbReference type="FunFam" id="3.40.50.261:FF:000006">
    <property type="entry name" value="Succinate--CoA ligase [ADP-forming] subunit alpha"/>
    <property type="match status" value="1"/>
</dbReference>
<keyword evidence="3 5" id="KW-0436">Ligase</keyword>
<dbReference type="Proteomes" id="UP000191661">
    <property type="component" value="Unassembled WGS sequence"/>
</dbReference>
<protein>
    <recommendedName>
        <fullName evidence="5">Succinate--CoA ligase [ADP-forming] subunit alpha</fullName>
        <ecNumber evidence="5">6.2.1.5</ecNumber>
    </recommendedName>
    <alternativeName>
        <fullName evidence="5">Succinyl-CoA synthetase subunit alpha</fullName>
        <shortName evidence="5">SCS-alpha</shortName>
    </alternativeName>
</protein>